<dbReference type="SMART" id="SM00448">
    <property type="entry name" value="REC"/>
    <property type="match status" value="1"/>
</dbReference>
<feature type="modified residue" description="4-aspartylphosphate" evidence="4">
    <location>
        <position position="877"/>
    </location>
</feature>
<dbReference type="CDD" id="cd00130">
    <property type="entry name" value="PAS"/>
    <property type="match status" value="3"/>
</dbReference>
<keyword evidence="5" id="KW-0175">Coiled coil</keyword>
<feature type="domain" description="Response regulatory" evidence="7">
    <location>
        <begin position="826"/>
        <end position="939"/>
    </location>
</feature>
<dbReference type="Pfam" id="PF02518">
    <property type="entry name" value="HATPase_c"/>
    <property type="match status" value="1"/>
</dbReference>
<dbReference type="InterPro" id="IPR003661">
    <property type="entry name" value="HisK_dim/P_dom"/>
</dbReference>
<dbReference type="SMART" id="SM00388">
    <property type="entry name" value="HisKA"/>
    <property type="match status" value="1"/>
</dbReference>
<dbReference type="SMART" id="SM00387">
    <property type="entry name" value="HATPase_c"/>
    <property type="match status" value="1"/>
</dbReference>
<evidence type="ECO:0000256" key="3">
    <source>
        <dbReference type="ARBA" id="ARBA00022553"/>
    </source>
</evidence>
<dbReference type="InterPro" id="IPR013656">
    <property type="entry name" value="PAS_4"/>
</dbReference>
<dbReference type="NCBIfam" id="TIGR00229">
    <property type="entry name" value="sensory_box"/>
    <property type="match status" value="2"/>
</dbReference>
<protein>
    <recommendedName>
        <fullName evidence="2">histidine kinase</fullName>
        <ecNumber evidence="2">2.7.13.3</ecNumber>
    </recommendedName>
</protein>
<evidence type="ECO:0000256" key="1">
    <source>
        <dbReference type="ARBA" id="ARBA00000085"/>
    </source>
</evidence>
<dbReference type="SUPFAM" id="SSF52172">
    <property type="entry name" value="CheY-like"/>
    <property type="match status" value="1"/>
</dbReference>
<name>A0A936Z8M7_9HYPH</name>
<dbReference type="InterPro" id="IPR001789">
    <property type="entry name" value="Sig_transdc_resp-reg_receiver"/>
</dbReference>
<evidence type="ECO:0000313" key="10">
    <source>
        <dbReference type="Proteomes" id="UP000605848"/>
    </source>
</evidence>
<evidence type="ECO:0000256" key="5">
    <source>
        <dbReference type="SAM" id="Coils"/>
    </source>
</evidence>
<dbReference type="PRINTS" id="PR00344">
    <property type="entry name" value="BCTRLSENSOR"/>
</dbReference>
<dbReference type="InterPro" id="IPR036097">
    <property type="entry name" value="HisK_dim/P_sf"/>
</dbReference>
<dbReference type="Gene3D" id="3.40.50.2300">
    <property type="match status" value="1"/>
</dbReference>
<reference evidence="9" key="1">
    <citation type="submission" date="2021-01" db="EMBL/GenBank/DDBJ databases">
        <title>Microvirga sp.</title>
        <authorList>
            <person name="Kim M.K."/>
        </authorList>
    </citation>
    <scope>NUCLEOTIDE SEQUENCE</scope>
    <source>
        <strain evidence="9">5420S-16</strain>
    </source>
</reference>
<dbReference type="PROSITE" id="PS50112">
    <property type="entry name" value="PAS"/>
    <property type="match status" value="2"/>
</dbReference>
<dbReference type="SUPFAM" id="SSF55785">
    <property type="entry name" value="PYP-like sensor domain (PAS domain)"/>
    <property type="match status" value="4"/>
</dbReference>
<dbReference type="Proteomes" id="UP000605848">
    <property type="component" value="Unassembled WGS sequence"/>
</dbReference>
<evidence type="ECO:0000259" key="8">
    <source>
        <dbReference type="PROSITE" id="PS50112"/>
    </source>
</evidence>
<dbReference type="InterPro" id="IPR003594">
    <property type="entry name" value="HATPase_dom"/>
</dbReference>
<dbReference type="InterPro" id="IPR000014">
    <property type="entry name" value="PAS"/>
</dbReference>
<dbReference type="PROSITE" id="PS50110">
    <property type="entry name" value="RESPONSE_REGULATORY"/>
    <property type="match status" value="1"/>
</dbReference>
<accession>A0A936Z8M7</accession>
<comment type="catalytic activity">
    <reaction evidence="1">
        <text>ATP + protein L-histidine = ADP + protein N-phospho-L-histidine.</text>
        <dbReference type="EC" id="2.7.13.3"/>
    </reaction>
</comment>
<dbReference type="RefSeq" id="WP_202062137.1">
    <property type="nucleotide sequence ID" value="NZ_JAEQMY010000027.1"/>
</dbReference>
<keyword evidence="10" id="KW-1185">Reference proteome</keyword>
<evidence type="ECO:0000256" key="4">
    <source>
        <dbReference type="PROSITE-ProRule" id="PRU00169"/>
    </source>
</evidence>
<sequence>MHGSLGQNSRLDFLSGGGQTGALIRAHDWAATSLGSPDGWSSGLKTLVGVMLGSNQPMFIAWGPERTLLYNDAYAEILVSKHPAALGRDFLEVWHEIRADLLPIVEKAYGGESVHMDDITLIMQRRGYPEETHFSFSYTPVRNESGAVAGFFCPCTEITGQIMAERRLAAETERQRRLFEQAPGFITVLTQPEHRFEFVNQAFRRLFGEREFVGKTVREAFPELEGQGFFEWLDQVYATGESFVAHHVPIRLQASPDAVAEERFLDFIYEPVRDEAGHVTGIFCEGHDVTEAHLARTAIGGSNARYTSVLAAMCEGFVVLDEEYRVTEVNAEGLRLDGRPESELIGKTHWEAFPGSVGTPVEAAYRRAMTERVPVELNHHYVDAVTGHNLWLALRIYPVPGGVAAFYRDVSEQMRAEEALRHSEERLRTALGISTVGVLFWGEGLALTEANEAFLCMTGFTREEALGKTWQEFTPEEFHPESWRAVEQVTTLGEATPYEKQYFRKDGSRWWGLFAPRKVGDEVVEFVLDVTDRREAEAALRQLNEELESRVIDAVSERERTEAALRQSQKLEAVGQLTGGVAHDFNNLLTIIRSSVEFLRWPNLPEERRRRYVDAITDTVDRAAKLTGQLLAFARRQALKPEVFDVPERIGAITDMLSTIVGSRIRIEADTACDPCFVEADVIQFETALVNMAVNARDAMNGEGTLRVHVDALADMPSVRGHAGGPGSFVAVSVSDTGSGIPADQLGPIFEPFFTTKEVGKGTGLGLSQVYGFAKQSGGDVAVESELGRGTSFTLYLPKVERGIATKEVGSEARRGGPHEHGRGCRVRLVEDNIEVGQFSTQLLQDLGYETSWAANAHEALKLLEEDHTRFDVVFSDVVMPGMSGVELAREIGQRYPSLPVVLTSGYSHVLAEEGRHGFELLHKPYAVEDVSRVLRRATRGLVALRGAMTDKA</sequence>
<dbReference type="Gene3D" id="3.30.565.10">
    <property type="entry name" value="Histidine kinase-like ATPase, C-terminal domain"/>
    <property type="match status" value="1"/>
</dbReference>
<dbReference type="SMART" id="SM00091">
    <property type="entry name" value="PAS"/>
    <property type="match status" value="3"/>
</dbReference>
<dbReference type="Gene3D" id="3.30.450.20">
    <property type="entry name" value="PAS domain"/>
    <property type="match status" value="4"/>
</dbReference>
<dbReference type="InterPro" id="IPR035965">
    <property type="entry name" value="PAS-like_dom_sf"/>
</dbReference>
<gene>
    <name evidence="9" type="ORF">JKG68_17565</name>
</gene>
<evidence type="ECO:0000259" key="6">
    <source>
        <dbReference type="PROSITE" id="PS50109"/>
    </source>
</evidence>
<dbReference type="Pfam" id="PF00512">
    <property type="entry name" value="HisKA"/>
    <property type="match status" value="1"/>
</dbReference>
<feature type="domain" description="PAS" evidence="8">
    <location>
        <begin position="302"/>
        <end position="348"/>
    </location>
</feature>
<dbReference type="InterPro" id="IPR005467">
    <property type="entry name" value="His_kinase_dom"/>
</dbReference>
<dbReference type="PANTHER" id="PTHR43065:SF49">
    <property type="entry name" value="HISTIDINE KINASE"/>
    <property type="match status" value="1"/>
</dbReference>
<proteinExistence type="predicted"/>
<evidence type="ECO:0000259" key="7">
    <source>
        <dbReference type="PROSITE" id="PS50110"/>
    </source>
</evidence>
<feature type="coiled-coil region" evidence="5">
    <location>
        <begin position="533"/>
        <end position="564"/>
    </location>
</feature>
<dbReference type="EMBL" id="JAEQMY010000027">
    <property type="protein sequence ID" value="MBL0405771.1"/>
    <property type="molecule type" value="Genomic_DNA"/>
</dbReference>
<feature type="domain" description="PAS" evidence="8">
    <location>
        <begin position="423"/>
        <end position="499"/>
    </location>
</feature>
<dbReference type="PANTHER" id="PTHR43065">
    <property type="entry name" value="SENSOR HISTIDINE KINASE"/>
    <property type="match status" value="1"/>
</dbReference>
<feature type="domain" description="Histidine kinase" evidence="6">
    <location>
        <begin position="580"/>
        <end position="801"/>
    </location>
</feature>
<organism evidence="9 10">
    <name type="scientific">Microvirga aerilata</name>
    <dbReference type="NCBI Taxonomy" id="670292"/>
    <lineage>
        <taxon>Bacteria</taxon>
        <taxon>Pseudomonadati</taxon>
        <taxon>Pseudomonadota</taxon>
        <taxon>Alphaproteobacteria</taxon>
        <taxon>Hyphomicrobiales</taxon>
        <taxon>Methylobacteriaceae</taxon>
        <taxon>Microvirga</taxon>
    </lineage>
</organism>
<dbReference type="SUPFAM" id="SSF47384">
    <property type="entry name" value="Homodimeric domain of signal transducing histidine kinase"/>
    <property type="match status" value="1"/>
</dbReference>
<dbReference type="PROSITE" id="PS50109">
    <property type="entry name" value="HIS_KIN"/>
    <property type="match status" value="1"/>
</dbReference>
<evidence type="ECO:0000313" key="9">
    <source>
        <dbReference type="EMBL" id="MBL0405771.1"/>
    </source>
</evidence>
<dbReference type="SUPFAM" id="SSF55874">
    <property type="entry name" value="ATPase domain of HSP90 chaperone/DNA topoisomerase II/histidine kinase"/>
    <property type="match status" value="1"/>
</dbReference>
<dbReference type="Pfam" id="PF13426">
    <property type="entry name" value="PAS_9"/>
    <property type="match status" value="1"/>
</dbReference>
<dbReference type="InterPro" id="IPR004358">
    <property type="entry name" value="Sig_transdc_His_kin-like_C"/>
</dbReference>
<dbReference type="AlphaFoldDB" id="A0A936Z8M7"/>
<dbReference type="GO" id="GO:0000155">
    <property type="term" value="F:phosphorelay sensor kinase activity"/>
    <property type="evidence" value="ECO:0007669"/>
    <property type="project" value="InterPro"/>
</dbReference>
<dbReference type="InterPro" id="IPR036890">
    <property type="entry name" value="HATPase_C_sf"/>
</dbReference>
<evidence type="ECO:0000256" key="2">
    <source>
        <dbReference type="ARBA" id="ARBA00012438"/>
    </source>
</evidence>
<dbReference type="InterPro" id="IPR011006">
    <property type="entry name" value="CheY-like_superfamily"/>
</dbReference>
<dbReference type="EC" id="2.7.13.3" evidence="2"/>
<dbReference type="Gene3D" id="1.10.287.130">
    <property type="match status" value="1"/>
</dbReference>
<dbReference type="Pfam" id="PF08448">
    <property type="entry name" value="PAS_4"/>
    <property type="match status" value="3"/>
</dbReference>
<dbReference type="CDD" id="cd00082">
    <property type="entry name" value="HisKA"/>
    <property type="match status" value="1"/>
</dbReference>
<dbReference type="Pfam" id="PF00072">
    <property type="entry name" value="Response_reg"/>
    <property type="match status" value="1"/>
</dbReference>
<keyword evidence="3 4" id="KW-0597">Phosphoprotein</keyword>
<comment type="caution">
    <text evidence="9">The sequence shown here is derived from an EMBL/GenBank/DDBJ whole genome shotgun (WGS) entry which is preliminary data.</text>
</comment>